<comment type="caution">
    <text evidence="2">The sequence shown here is derived from an EMBL/GenBank/DDBJ whole genome shotgun (WGS) entry which is preliminary data.</text>
</comment>
<dbReference type="EMBL" id="SOZI01000002">
    <property type="protein sequence ID" value="TNY24471.1"/>
    <property type="molecule type" value="Genomic_DNA"/>
</dbReference>
<evidence type="ECO:0000313" key="2">
    <source>
        <dbReference type="EMBL" id="TNY24471.1"/>
    </source>
</evidence>
<dbReference type="STRING" id="5288.A0A5C5G987"/>
<feature type="compositionally biased region" description="Basic and acidic residues" evidence="1">
    <location>
        <begin position="156"/>
        <end position="168"/>
    </location>
</feature>
<feature type="region of interest" description="Disordered" evidence="1">
    <location>
        <begin position="1"/>
        <end position="474"/>
    </location>
</feature>
<feature type="compositionally biased region" description="Polar residues" evidence="1">
    <location>
        <begin position="99"/>
        <end position="112"/>
    </location>
</feature>
<dbReference type="Proteomes" id="UP000311382">
    <property type="component" value="Unassembled WGS sequence"/>
</dbReference>
<protein>
    <submittedName>
        <fullName evidence="2">Uncharacterized protein</fullName>
    </submittedName>
</protein>
<reference evidence="2 3" key="1">
    <citation type="submission" date="2019-03" db="EMBL/GenBank/DDBJ databases">
        <title>Rhodosporidium diobovatum UCD-FST 08-225 genome sequencing, assembly, and annotation.</title>
        <authorList>
            <person name="Fakankun I.U."/>
            <person name="Fristensky B."/>
            <person name="Levin D.B."/>
        </authorList>
    </citation>
    <scope>NUCLEOTIDE SEQUENCE [LARGE SCALE GENOMIC DNA]</scope>
    <source>
        <strain evidence="2 3">UCD-FST 08-225</strain>
    </source>
</reference>
<feature type="compositionally biased region" description="Low complexity" evidence="1">
    <location>
        <begin position="363"/>
        <end position="373"/>
    </location>
</feature>
<feature type="compositionally biased region" description="Low complexity" evidence="1">
    <location>
        <begin position="15"/>
        <end position="28"/>
    </location>
</feature>
<feature type="compositionally biased region" description="Basic and acidic residues" evidence="1">
    <location>
        <begin position="398"/>
        <end position="418"/>
    </location>
</feature>
<feature type="compositionally biased region" description="Polar residues" evidence="1">
    <location>
        <begin position="271"/>
        <end position="281"/>
    </location>
</feature>
<feature type="compositionally biased region" description="Gly residues" evidence="1">
    <location>
        <begin position="32"/>
        <end position="49"/>
    </location>
</feature>
<feature type="compositionally biased region" description="Low complexity" evidence="1">
    <location>
        <begin position="244"/>
        <end position="257"/>
    </location>
</feature>
<feature type="compositionally biased region" description="Basic and acidic residues" evidence="1">
    <location>
        <begin position="435"/>
        <end position="460"/>
    </location>
</feature>
<keyword evidence="3" id="KW-1185">Reference proteome</keyword>
<organism evidence="2 3">
    <name type="scientific">Rhodotorula diobovata</name>
    <dbReference type="NCBI Taxonomy" id="5288"/>
    <lineage>
        <taxon>Eukaryota</taxon>
        <taxon>Fungi</taxon>
        <taxon>Dikarya</taxon>
        <taxon>Basidiomycota</taxon>
        <taxon>Pucciniomycotina</taxon>
        <taxon>Microbotryomycetes</taxon>
        <taxon>Sporidiobolales</taxon>
        <taxon>Sporidiobolaceae</taxon>
        <taxon>Rhodotorula</taxon>
    </lineage>
</organism>
<evidence type="ECO:0000256" key="1">
    <source>
        <dbReference type="SAM" id="MobiDB-lite"/>
    </source>
</evidence>
<feature type="region of interest" description="Disordered" evidence="1">
    <location>
        <begin position="498"/>
        <end position="541"/>
    </location>
</feature>
<evidence type="ECO:0000313" key="3">
    <source>
        <dbReference type="Proteomes" id="UP000311382"/>
    </source>
</evidence>
<dbReference type="AlphaFoldDB" id="A0A5C5G987"/>
<feature type="compositionally biased region" description="Low complexity" evidence="1">
    <location>
        <begin position="323"/>
        <end position="355"/>
    </location>
</feature>
<gene>
    <name evidence="2" type="ORF">DMC30DRAFT_108277</name>
</gene>
<feature type="compositionally biased region" description="Basic and acidic residues" evidence="1">
    <location>
        <begin position="69"/>
        <end position="82"/>
    </location>
</feature>
<feature type="compositionally biased region" description="Low complexity" evidence="1">
    <location>
        <begin position="190"/>
        <end position="203"/>
    </location>
</feature>
<sequence>MRDRPRIAPSRSPTGEAAAFRRAGGRSAWKPGEGGGSQDAPGTGKGWGRGRVAMPVEAGPPPQVIDPEDSSRAVKHKLDPSRMPRQLSESGAIPPRGPTSGTRTVSSPSGTSRHAPPPAAQDASRAPSSTAAPAPLRDAPPHVRTSPRAHSFTEQVRLKGPEQSHPPRVEPVASGSGTSGNYRNAPPPHGAAAGAGAADLAKATNTSPASQAPRPPRESPGRIYEADKPADSMRGEHKAPVKWGAAARAARAAAAGAAGAGAGTGAGARPVSNTTHTSKWATQAPAPTPAAGPSSSGSAAPPPAAAAAAPRAAAPAPAPLPAPASGHIAASSPSSSPASPPASKHASPPAAARAPAPAPAPAPVSATAGSSAPTQTEPKTPRDEAIAPSGPEATWKAKAPERSGEVDKTLQKAGDLERQLISLQQRTAAASQRRQALDDKSPRREHWRARDDERRREADQRLASGGGKKSPEELDALMEKMRVMNLEVRNKMEAATQDRARFEAERDARRTAELDRLVEEERQRVQKLSEEEKAEREKKARTAEVRLALSSVSAARPSACSGSGVSSRCCPACCLRSNAER</sequence>
<feature type="compositionally biased region" description="Low complexity" evidence="1">
    <location>
        <begin position="424"/>
        <end position="434"/>
    </location>
</feature>
<proteinExistence type="predicted"/>
<feature type="compositionally biased region" description="Basic and acidic residues" evidence="1">
    <location>
        <begin position="215"/>
        <end position="239"/>
    </location>
</feature>
<name>A0A5C5G987_9BASI</name>
<accession>A0A5C5G987</accession>
<feature type="compositionally biased region" description="Low complexity" evidence="1">
    <location>
        <begin position="123"/>
        <end position="135"/>
    </location>
</feature>
<feature type="compositionally biased region" description="Low complexity" evidence="1">
    <location>
        <begin position="289"/>
        <end position="315"/>
    </location>
</feature>